<dbReference type="HOGENOM" id="CLU_1501202_0_0_7"/>
<accession>I4C3P2</accession>
<organism evidence="1 2">
    <name type="scientific">Desulfomonile tiedjei (strain ATCC 49306 / DSM 6799 / DCB-1)</name>
    <dbReference type="NCBI Taxonomy" id="706587"/>
    <lineage>
        <taxon>Bacteria</taxon>
        <taxon>Pseudomonadati</taxon>
        <taxon>Thermodesulfobacteriota</taxon>
        <taxon>Desulfomonilia</taxon>
        <taxon>Desulfomonilales</taxon>
        <taxon>Desulfomonilaceae</taxon>
        <taxon>Desulfomonile</taxon>
    </lineage>
</organism>
<gene>
    <name evidence="1" type="ordered locus">Desti_1471</name>
</gene>
<protein>
    <submittedName>
        <fullName evidence="1">Uncharacterized protein</fullName>
    </submittedName>
</protein>
<keyword evidence="2" id="KW-1185">Reference proteome</keyword>
<dbReference type="RefSeq" id="WP_014809331.1">
    <property type="nucleotide sequence ID" value="NC_018025.1"/>
</dbReference>
<dbReference type="AlphaFoldDB" id="I4C3P2"/>
<evidence type="ECO:0000313" key="1">
    <source>
        <dbReference type="EMBL" id="AFM24183.1"/>
    </source>
</evidence>
<dbReference type="KEGG" id="dti:Desti_1471"/>
<reference evidence="2" key="1">
    <citation type="submission" date="2012-06" db="EMBL/GenBank/DDBJ databases">
        <title>Complete sequence of chromosome of Desulfomonile tiedjei DSM 6799.</title>
        <authorList>
            <person name="Lucas S."/>
            <person name="Copeland A."/>
            <person name="Lapidus A."/>
            <person name="Glavina del Rio T."/>
            <person name="Dalin E."/>
            <person name="Tice H."/>
            <person name="Bruce D."/>
            <person name="Goodwin L."/>
            <person name="Pitluck S."/>
            <person name="Peters L."/>
            <person name="Ovchinnikova G."/>
            <person name="Zeytun A."/>
            <person name="Lu M."/>
            <person name="Kyrpides N."/>
            <person name="Mavromatis K."/>
            <person name="Ivanova N."/>
            <person name="Brettin T."/>
            <person name="Detter J.C."/>
            <person name="Han C."/>
            <person name="Larimer F."/>
            <person name="Land M."/>
            <person name="Hauser L."/>
            <person name="Markowitz V."/>
            <person name="Cheng J.-F."/>
            <person name="Hugenholtz P."/>
            <person name="Woyke T."/>
            <person name="Wu D."/>
            <person name="Spring S."/>
            <person name="Schroeder M."/>
            <person name="Brambilla E."/>
            <person name="Klenk H.-P."/>
            <person name="Eisen J.A."/>
        </authorList>
    </citation>
    <scope>NUCLEOTIDE SEQUENCE [LARGE SCALE GENOMIC DNA]</scope>
    <source>
        <strain evidence="2">ATCC 49306 / DSM 6799 / DCB-1</strain>
    </source>
</reference>
<proteinExistence type="predicted"/>
<name>I4C3P2_DESTA</name>
<sequence>MPLDQEINVSPEVSEDFQNFTEFCSENSGREASYLELVSNNPLDMDAVTLAFSMRHLVRLSRELLEFLLNSVQDDSIPPSLDSVLATKGIQLDKAHANTLRNVIFSIRDGNDEENHFSLVRALQLMAISREKGRIVLNLGESYAPPNEGWTEEDFGGDDSMLETVRAIEDPHWVRDEEM</sequence>
<dbReference type="Proteomes" id="UP000006055">
    <property type="component" value="Chromosome"/>
</dbReference>
<dbReference type="EMBL" id="CP003360">
    <property type="protein sequence ID" value="AFM24183.1"/>
    <property type="molecule type" value="Genomic_DNA"/>
</dbReference>
<evidence type="ECO:0000313" key="2">
    <source>
        <dbReference type="Proteomes" id="UP000006055"/>
    </source>
</evidence>